<evidence type="ECO:0000259" key="1">
    <source>
        <dbReference type="Pfam" id="PF13439"/>
    </source>
</evidence>
<proteinExistence type="predicted"/>
<dbReference type="Pfam" id="PF13692">
    <property type="entry name" value="Glyco_trans_1_4"/>
    <property type="match status" value="1"/>
</dbReference>
<dbReference type="InterPro" id="IPR028098">
    <property type="entry name" value="Glyco_trans_4-like_N"/>
</dbReference>
<dbReference type="Proteomes" id="UP000185783">
    <property type="component" value="Unassembled WGS sequence"/>
</dbReference>
<accession>A0A1U7JLW0</accession>
<comment type="caution">
    <text evidence="2">The sequence shown here is derived from an EMBL/GenBank/DDBJ whole genome shotgun (WGS) entry which is preliminary data.</text>
</comment>
<protein>
    <recommendedName>
        <fullName evidence="1">Glycosyltransferase subfamily 4-like N-terminal domain-containing protein</fullName>
    </recommendedName>
</protein>
<name>A0A1U7JLW0_9HYPH</name>
<dbReference type="Pfam" id="PF13439">
    <property type="entry name" value="Glyco_transf_4"/>
    <property type="match status" value="1"/>
</dbReference>
<dbReference type="PANTHER" id="PTHR45947">
    <property type="entry name" value="SULFOQUINOVOSYL TRANSFERASE SQD2"/>
    <property type="match status" value="1"/>
</dbReference>
<evidence type="ECO:0000313" key="3">
    <source>
        <dbReference type="Proteomes" id="UP000185783"/>
    </source>
</evidence>
<dbReference type="InterPro" id="IPR050194">
    <property type="entry name" value="Glycosyltransferase_grp1"/>
</dbReference>
<dbReference type="AlphaFoldDB" id="A0A1U7JLW0"/>
<dbReference type="CDD" id="cd03801">
    <property type="entry name" value="GT4_PimA-like"/>
    <property type="match status" value="1"/>
</dbReference>
<feature type="domain" description="Glycosyltransferase subfamily 4-like N-terminal" evidence="1">
    <location>
        <begin position="19"/>
        <end position="198"/>
    </location>
</feature>
<gene>
    <name evidence="2" type="ORF">A3843_01965</name>
</gene>
<keyword evidence="3" id="KW-1185">Reference proteome</keyword>
<dbReference type="Gene3D" id="3.40.50.2000">
    <property type="entry name" value="Glycogen Phosphorylase B"/>
    <property type="match status" value="2"/>
</dbReference>
<dbReference type="GO" id="GO:0016757">
    <property type="term" value="F:glycosyltransferase activity"/>
    <property type="evidence" value="ECO:0007669"/>
    <property type="project" value="TreeGrafter"/>
</dbReference>
<reference evidence="2 3" key="1">
    <citation type="submission" date="2016-03" db="EMBL/GenBank/DDBJ databases">
        <title>Genome sequence of Nesiotobacter sp. nov., a moderately halophilic alphaproteobacterium isolated from the Yellow Sea, China.</title>
        <authorList>
            <person name="Zhang G."/>
            <person name="Zhang R."/>
        </authorList>
    </citation>
    <scope>NUCLEOTIDE SEQUENCE [LARGE SCALE GENOMIC DNA]</scope>
    <source>
        <strain evidence="2 3">WB1-6</strain>
    </source>
</reference>
<sequence>MWPLKTLGYVLADFPVFSETFVGNEIRAMEAQGHTVVPMALHRPTGPAQKDDEALAARTHYVSEASDFAALKALPALSGSSLDALQFCRAQKGLPLRSLLGNAMKIARLAHSAGVSHFHAHFSGPAAAHAIVAARLMGVSVSFVCHGHDVYSEAIDLPQKLAAADFVVAVCDEMAEDLRKLCGSAAISMIPCGIDPEQFTPRPQQEDNGRLLFIGRLVEQKGIDDLFTALNDMGPAMPAIDIVGDGPLKEKLAALAIRFQLEDRGLRFLGPKPAEWLAEHGPAYMALVAPFKEASDKSRDSGPLVAKEAMAMALPVITTDFMGMKETITPSCGYKVPPADPQALRQTLEQFMALSPSARKEMGAAGRARVCDLFTQNAQARALSARIESITSHKKAA</sequence>
<organism evidence="2 3">
    <name type="scientific">Pseudovibrio exalbescens</name>
    <dbReference type="NCBI Taxonomy" id="197461"/>
    <lineage>
        <taxon>Bacteria</taxon>
        <taxon>Pseudomonadati</taxon>
        <taxon>Pseudomonadota</taxon>
        <taxon>Alphaproteobacteria</taxon>
        <taxon>Hyphomicrobiales</taxon>
        <taxon>Stappiaceae</taxon>
        <taxon>Pseudovibrio</taxon>
    </lineage>
</organism>
<dbReference type="PANTHER" id="PTHR45947:SF14">
    <property type="entry name" value="SLL1723 PROTEIN"/>
    <property type="match status" value="1"/>
</dbReference>
<dbReference type="SUPFAM" id="SSF53756">
    <property type="entry name" value="UDP-Glycosyltransferase/glycogen phosphorylase"/>
    <property type="match status" value="1"/>
</dbReference>
<evidence type="ECO:0000313" key="2">
    <source>
        <dbReference type="EMBL" id="OKL45723.1"/>
    </source>
</evidence>
<dbReference type="STRING" id="197461.A3843_01965"/>
<dbReference type="EMBL" id="LVVZ01000004">
    <property type="protein sequence ID" value="OKL45723.1"/>
    <property type="molecule type" value="Genomic_DNA"/>
</dbReference>